<dbReference type="AlphaFoldDB" id="A0A1Y6BES7"/>
<dbReference type="Gene3D" id="1.10.1200.10">
    <property type="entry name" value="ACP-like"/>
    <property type="match status" value="1"/>
</dbReference>
<dbReference type="InterPro" id="IPR036736">
    <property type="entry name" value="ACP-like_sf"/>
</dbReference>
<reference evidence="3" key="1">
    <citation type="submission" date="2017-04" db="EMBL/GenBank/DDBJ databases">
        <authorList>
            <person name="Varghese N."/>
            <person name="Submissions S."/>
        </authorList>
    </citation>
    <scope>NUCLEOTIDE SEQUENCE [LARGE SCALE GENOMIC DNA]</scope>
    <source>
        <strain evidence="3">RKEM611</strain>
    </source>
</reference>
<evidence type="ECO:0000259" key="1">
    <source>
        <dbReference type="PROSITE" id="PS50075"/>
    </source>
</evidence>
<dbReference type="Proteomes" id="UP000192907">
    <property type="component" value="Unassembled WGS sequence"/>
</dbReference>
<proteinExistence type="predicted"/>
<protein>
    <submittedName>
        <fullName evidence="2">Acyl carrier protein</fullName>
    </submittedName>
</protein>
<feature type="domain" description="Carrier" evidence="1">
    <location>
        <begin position="1"/>
        <end position="78"/>
    </location>
</feature>
<dbReference type="RefSeq" id="WP_132316305.1">
    <property type="nucleotide sequence ID" value="NZ_FWZT01000003.1"/>
</dbReference>
<name>A0A1Y6BES7_9BACT</name>
<organism evidence="2 3">
    <name type="scientific">Pseudobacteriovorax antillogorgiicola</name>
    <dbReference type="NCBI Taxonomy" id="1513793"/>
    <lineage>
        <taxon>Bacteria</taxon>
        <taxon>Pseudomonadati</taxon>
        <taxon>Bdellovibrionota</taxon>
        <taxon>Oligoflexia</taxon>
        <taxon>Oligoflexales</taxon>
        <taxon>Pseudobacteriovoracaceae</taxon>
        <taxon>Pseudobacteriovorax</taxon>
    </lineage>
</organism>
<evidence type="ECO:0000313" key="3">
    <source>
        <dbReference type="Proteomes" id="UP000192907"/>
    </source>
</evidence>
<gene>
    <name evidence="2" type="ORF">SAMN06296036_10341</name>
</gene>
<sequence>MQQQIIDIVDRVIGERPESLSANDLDRDLTSVGMTSLKMVRFISLLESEMGIRFPLETLHSDNFKSIASVVNIIEDLQKRSV</sequence>
<dbReference type="Pfam" id="PF00550">
    <property type="entry name" value="PP-binding"/>
    <property type="match status" value="1"/>
</dbReference>
<dbReference type="InterPro" id="IPR009081">
    <property type="entry name" value="PP-bd_ACP"/>
</dbReference>
<accession>A0A1Y6BES7</accession>
<evidence type="ECO:0000313" key="2">
    <source>
        <dbReference type="EMBL" id="SME99801.1"/>
    </source>
</evidence>
<dbReference type="PROSITE" id="PS50075">
    <property type="entry name" value="CARRIER"/>
    <property type="match status" value="1"/>
</dbReference>
<dbReference type="STRING" id="1513793.SAMN06296036_10341"/>
<dbReference type="EMBL" id="FWZT01000003">
    <property type="protein sequence ID" value="SME99801.1"/>
    <property type="molecule type" value="Genomic_DNA"/>
</dbReference>
<keyword evidence="3" id="KW-1185">Reference proteome</keyword>
<dbReference type="SUPFAM" id="SSF47336">
    <property type="entry name" value="ACP-like"/>
    <property type="match status" value="1"/>
</dbReference>